<evidence type="ECO:0000313" key="3">
    <source>
        <dbReference type="Proteomes" id="UP001305779"/>
    </source>
</evidence>
<reference evidence="2 3" key="1">
    <citation type="journal article" date="2023" name="G3 (Bethesda)">
        <title>A chromosome-level genome assembly of Zasmidium syzygii isolated from banana leaves.</title>
        <authorList>
            <person name="van Westerhoven A.C."/>
            <person name="Mehrabi R."/>
            <person name="Talebi R."/>
            <person name="Steentjes M.B.F."/>
            <person name="Corcolon B."/>
            <person name="Chong P.A."/>
            <person name="Kema G.H.J."/>
            <person name="Seidl M.F."/>
        </authorList>
    </citation>
    <scope>NUCLEOTIDE SEQUENCE [LARGE SCALE GENOMIC DNA]</scope>
    <source>
        <strain evidence="2 3">P124</strain>
    </source>
</reference>
<evidence type="ECO:0000256" key="1">
    <source>
        <dbReference type="SAM" id="MobiDB-lite"/>
    </source>
</evidence>
<organism evidence="2 3">
    <name type="scientific">Zasmidium cellare</name>
    <name type="common">Wine cellar mold</name>
    <name type="synonym">Racodium cellare</name>
    <dbReference type="NCBI Taxonomy" id="395010"/>
    <lineage>
        <taxon>Eukaryota</taxon>
        <taxon>Fungi</taxon>
        <taxon>Dikarya</taxon>
        <taxon>Ascomycota</taxon>
        <taxon>Pezizomycotina</taxon>
        <taxon>Dothideomycetes</taxon>
        <taxon>Dothideomycetidae</taxon>
        <taxon>Mycosphaerellales</taxon>
        <taxon>Mycosphaerellaceae</taxon>
        <taxon>Zasmidium</taxon>
    </lineage>
</organism>
<feature type="region of interest" description="Disordered" evidence="1">
    <location>
        <begin position="297"/>
        <end position="325"/>
    </location>
</feature>
<accession>A0ABR0F142</accession>
<feature type="region of interest" description="Disordered" evidence="1">
    <location>
        <begin position="202"/>
        <end position="233"/>
    </location>
</feature>
<feature type="compositionally biased region" description="Basic and acidic residues" evidence="1">
    <location>
        <begin position="217"/>
        <end position="233"/>
    </location>
</feature>
<gene>
    <name evidence="2" type="ORF">PRZ48_001384</name>
</gene>
<name>A0ABR0F142_ZASCE</name>
<evidence type="ECO:0000313" key="2">
    <source>
        <dbReference type="EMBL" id="KAK4507649.1"/>
    </source>
</evidence>
<dbReference type="EMBL" id="JAXOVC010000001">
    <property type="protein sequence ID" value="KAK4507649.1"/>
    <property type="molecule type" value="Genomic_DNA"/>
</dbReference>
<keyword evidence="3" id="KW-1185">Reference proteome</keyword>
<proteinExistence type="predicted"/>
<dbReference type="Proteomes" id="UP001305779">
    <property type="component" value="Unassembled WGS sequence"/>
</dbReference>
<comment type="caution">
    <text evidence="2">The sequence shown here is derived from an EMBL/GenBank/DDBJ whole genome shotgun (WGS) entry which is preliminary data.</text>
</comment>
<sequence length="325" mass="36312">MAGLAWSLLEFQGCFVLQLLSALLVILEPRLCSAAFLHSLSLMRGSTTYQVVTGLSRPIVSLIGQWLGYPNAYLLAYHFLELACTYLIVYLYAGPLDKPSEPTEAERLTAEIKNLRLKHSEELDVWAAKVCQRDEKITEVKAQVEEAKEETRLANEELYHLRDQRVQFGVNYQAAGEKLKDRQKKIDSAKKELQQLNLEIAEKTKQAVSHSSTTDPSHSHDGEKMPDVRQLGESKKAVKTFEFQSKPDPNISATAIALPSDEEGVLGGKRRVIPAVRPSTTMETRKAPNVLKPSILRSQAPGRQDLSNSNLDFEFVPFGKSAHPK</sequence>
<protein>
    <submittedName>
        <fullName evidence="2">Uncharacterized protein</fullName>
    </submittedName>
</protein>